<dbReference type="GO" id="GO:0005524">
    <property type="term" value="F:ATP binding"/>
    <property type="evidence" value="ECO:0007669"/>
    <property type="project" value="InterPro"/>
</dbReference>
<evidence type="ECO:0000256" key="1">
    <source>
        <dbReference type="ARBA" id="ARBA00023186"/>
    </source>
</evidence>
<organism evidence="2">
    <name type="scientific">uncultured virus</name>
    <dbReference type="NCBI Taxonomy" id="340016"/>
    <lineage>
        <taxon>Viruses</taxon>
        <taxon>environmental samples</taxon>
    </lineage>
</organism>
<dbReference type="InterPro" id="IPR020818">
    <property type="entry name" value="Chaperonin_GroES"/>
</dbReference>
<sequence>MKAIGTHVVIREITENETVAGGLDLTAEMSKTIRYKRGEVVSSGPDAEHVSEGDIVLYDSSSGFNTLINSENLVVTQYRSISVVL</sequence>
<evidence type="ECO:0000313" key="2">
    <source>
        <dbReference type="EMBL" id="ASN63676.1"/>
    </source>
</evidence>
<keyword evidence="1" id="KW-0143">Chaperone</keyword>
<dbReference type="Gene3D" id="2.30.33.40">
    <property type="entry name" value="GroES chaperonin"/>
    <property type="match status" value="1"/>
</dbReference>
<dbReference type="InterPro" id="IPR011032">
    <property type="entry name" value="GroES-like_sf"/>
</dbReference>
<reference evidence="2" key="1">
    <citation type="submission" date="2016-03" db="EMBL/GenBank/DDBJ databases">
        <title>Novel chaperonins are prevalent in the virioplankton and link to viral biology and ecology.</title>
        <authorList>
            <person name="Marine R.L."/>
            <person name="Nasko D.J."/>
            <person name="Polson S.W."/>
            <person name="Wommack K.E."/>
        </authorList>
    </citation>
    <scope>NUCLEOTIDE SEQUENCE</scope>
</reference>
<protein>
    <submittedName>
        <fullName evidence="2">Co-chaperonin GroES</fullName>
    </submittedName>
</protein>
<name>A0A221S402_9VIRU</name>
<proteinExistence type="predicted"/>
<dbReference type="SUPFAM" id="SSF50129">
    <property type="entry name" value="GroES-like"/>
    <property type="match status" value="1"/>
</dbReference>
<dbReference type="EMBL" id="KU971082">
    <property type="protein sequence ID" value="ASN63676.1"/>
    <property type="molecule type" value="Genomic_DNA"/>
</dbReference>
<dbReference type="GO" id="GO:0044183">
    <property type="term" value="F:protein folding chaperone"/>
    <property type="evidence" value="ECO:0007669"/>
    <property type="project" value="InterPro"/>
</dbReference>
<dbReference type="InterPro" id="IPR037124">
    <property type="entry name" value="Chaperonin_GroES_sf"/>
</dbReference>
<dbReference type="Pfam" id="PF00166">
    <property type="entry name" value="Cpn10"/>
    <property type="match status" value="1"/>
</dbReference>
<gene>
    <name evidence="2" type="primary">groES</name>
</gene>
<accession>A0A221S402</accession>